<dbReference type="InterPro" id="IPR002937">
    <property type="entry name" value="Amino_oxidase"/>
</dbReference>
<dbReference type="Proteomes" id="UP000310541">
    <property type="component" value="Unassembled WGS sequence"/>
</dbReference>
<comment type="caution">
    <text evidence="2">The sequence shown here is derived from an EMBL/GenBank/DDBJ whole genome shotgun (WGS) entry which is preliminary data.</text>
</comment>
<dbReference type="PANTHER" id="PTHR16128">
    <property type="entry name" value="FAD/NAD(P)-BINDING OXIDOREDUCTASE FAMILY PROTEIN"/>
    <property type="match status" value="1"/>
</dbReference>
<dbReference type="Gene3D" id="3.50.50.60">
    <property type="entry name" value="FAD/NAD(P)-binding domain"/>
    <property type="match status" value="1"/>
</dbReference>
<organism evidence="2 3">
    <name type="scientific">Guptibacillus hwajinpoensis</name>
    <dbReference type="NCBI Taxonomy" id="208199"/>
    <lineage>
        <taxon>Bacteria</taxon>
        <taxon>Bacillati</taxon>
        <taxon>Bacillota</taxon>
        <taxon>Bacilli</taxon>
        <taxon>Bacillales</taxon>
        <taxon>Guptibacillaceae</taxon>
        <taxon>Guptibacillus</taxon>
    </lineage>
</organism>
<proteinExistence type="predicted"/>
<gene>
    <name evidence="2" type="ORF">FBF83_07580</name>
</gene>
<accession>A0A4U1MIV2</accession>
<name>A0A4U1MIV2_9BACL</name>
<dbReference type="Gene3D" id="3.90.660.10">
    <property type="match status" value="1"/>
</dbReference>
<protein>
    <submittedName>
        <fullName evidence="2">FAD-dependent oxidoreductase</fullName>
    </submittedName>
</protein>
<dbReference type="InterPro" id="IPR036188">
    <property type="entry name" value="FAD/NAD-bd_sf"/>
</dbReference>
<feature type="domain" description="Amine oxidase" evidence="1">
    <location>
        <begin position="84"/>
        <end position="322"/>
    </location>
</feature>
<dbReference type="GO" id="GO:0016491">
    <property type="term" value="F:oxidoreductase activity"/>
    <property type="evidence" value="ECO:0007669"/>
    <property type="project" value="InterPro"/>
</dbReference>
<dbReference type="Pfam" id="PF01593">
    <property type="entry name" value="Amino_oxidase"/>
    <property type="match status" value="1"/>
</dbReference>
<sequence>MREVDVAIVGGGIAGIVAATKLIESGKEVLVLDKSKSVGGRLATRRINGGKADHGAQFFTVRTEQFQQLVDRWEQNGWVSKWFGENHARYKSTDGMNQLVKHLASEVPVQLSFKVDRIERDGNSYVLVPEEGDDVKAHTVLLTPPAPQSLQLLQASDSQLSNYAHHSLNRIVFDPALVGLVSLKEGASTKLPNSGHQDSDLPEGIERIVDSSSKGISTERIISIYATSELSKFLYSEEDELILRELISRVSHIIHSEHVSSSQLKRWRYAQAEQVHSSPTLWVSEHESIVVAGDAFLRSDDQSGRTRIESAVLSGLTAANEINDGMERKASL</sequence>
<evidence type="ECO:0000313" key="3">
    <source>
        <dbReference type="Proteomes" id="UP000310541"/>
    </source>
</evidence>
<evidence type="ECO:0000259" key="1">
    <source>
        <dbReference type="Pfam" id="PF01593"/>
    </source>
</evidence>
<evidence type="ECO:0000313" key="2">
    <source>
        <dbReference type="EMBL" id="TKD70484.1"/>
    </source>
</evidence>
<reference evidence="2 3" key="1">
    <citation type="submission" date="2019-04" db="EMBL/GenBank/DDBJ databases">
        <title>Genome sequence of Bacillus hwajinpoensis strain Y2.</title>
        <authorList>
            <person name="Fair J.L."/>
            <person name="Maclea K.S."/>
        </authorList>
    </citation>
    <scope>NUCLEOTIDE SEQUENCE [LARGE SCALE GENOMIC DNA]</scope>
    <source>
        <strain evidence="2 3">Y2</strain>
    </source>
</reference>
<dbReference type="RefSeq" id="WP_136946565.1">
    <property type="nucleotide sequence ID" value="NZ_SWFM01000002.1"/>
</dbReference>
<dbReference type="AlphaFoldDB" id="A0A4U1MIV2"/>
<dbReference type="EMBL" id="SWFM01000002">
    <property type="protein sequence ID" value="TKD70484.1"/>
    <property type="molecule type" value="Genomic_DNA"/>
</dbReference>
<dbReference type="PANTHER" id="PTHR16128:SF5">
    <property type="entry name" value="FAD_NAD(P)-BINDING OXIDOREDUCTASE FAMILY PROTEIN"/>
    <property type="match status" value="1"/>
</dbReference>
<dbReference type="OrthoDB" id="5792777at2"/>
<dbReference type="SUPFAM" id="SSF51905">
    <property type="entry name" value="FAD/NAD(P)-binding domain"/>
    <property type="match status" value="1"/>
</dbReference>
<dbReference type="Pfam" id="PF13450">
    <property type="entry name" value="NAD_binding_8"/>
    <property type="match status" value="1"/>
</dbReference>